<feature type="transmembrane region" description="Helical" evidence="9">
    <location>
        <begin position="100"/>
        <end position="120"/>
    </location>
</feature>
<keyword evidence="3 9" id="KW-0813">Transport</keyword>
<comment type="subunit">
    <text evidence="2">The complex is composed of two ATP-binding proteins (CysA), two transmembrane proteins (CysT and CysW) and a solute-binding protein (CysP).</text>
</comment>
<evidence type="ECO:0000259" key="10">
    <source>
        <dbReference type="PROSITE" id="PS50928"/>
    </source>
</evidence>
<dbReference type="AlphaFoldDB" id="B1ZMR8"/>
<keyword evidence="7 9" id="KW-0472">Membrane</keyword>
<dbReference type="InterPro" id="IPR035906">
    <property type="entry name" value="MetI-like_sf"/>
</dbReference>
<dbReference type="Proteomes" id="UP000007013">
    <property type="component" value="Chromosome"/>
</dbReference>
<evidence type="ECO:0000256" key="6">
    <source>
        <dbReference type="ARBA" id="ARBA00023032"/>
    </source>
</evidence>
<comment type="caution">
    <text evidence="9">Lacks conserved residue(s) required for the propagation of feature annotation.</text>
</comment>
<dbReference type="NCBIfam" id="TIGR00969">
    <property type="entry name" value="3a0106s02"/>
    <property type="match status" value="1"/>
</dbReference>
<reference evidence="11 12" key="1">
    <citation type="journal article" date="2011" name="J. Bacteriol.">
        <title>Genome sequence of the verrucomicrobium Opitutus terrae PB90-1, an abundant inhabitant of rice paddy soil ecosystems.</title>
        <authorList>
            <person name="van Passel M.W."/>
            <person name="Kant R."/>
            <person name="Palva A."/>
            <person name="Copeland A."/>
            <person name="Lucas S."/>
            <person name="Lapidus A."/>
            <person name="Glavina del Rio T."/>
            <person name="Pitluck S."/>
            <person name="Goltsman E."/>
            <person name="Clum A."/>
            <person name="Sun H."/>
            <person name="Schmutz J."/>
            <person name="Larimer F.W."/>
            <person name="Land M.L."/>
            <person name="Hauser L."/>
            <person name="Kyrpides N."/>
            <person name="Mikhailova N."/>
            <person name="Richardson P.P."/>
            <person name="Janssen P.H."/>
            <person name="de Vos W.M."/>
            <person name="Smidt H."/>
        </authorList>
    </citation>
    <scope>NUCLEOTIDE SEQUENCE [LARGE SCALE GENOMIC DNA]</scope>
    <source>
        <strain evidence="12">DSM 11246 / JCM 15787 / PB90-1</strain>
    </source>
</reference>
<organism evidence="11 12">
    <name type="scientific">Opitutus terrae (strain DSM 11246 / JCM 15787 / PB90-1)</name>
    <dbReference type="NCBI Taxonomy" id="452637"/>
    <lineage>
        <taxon>Bacteria</taxon>
        <taxon>Pseudomonadati</taxon>
        <taxon>Verrucomicrobiota</taxon>
        <taxon>Opitutia</taxon>
        <taxon>Opitutales</taxon>
        <taxon>Opitutaceae</taxon>
        <taxon>Opitutus</taxon>
    </lineage>
</organism>
<evidence type="ECO:0000256" key="2">
    <source>
        <dbReference type="ARBA" id="ARBA00011779"/>
    </source>
</evidence>
<dbReference type="CDD" id="cd06261">
    <property type="entry name" value="TM_PBP2"/>
    <property type="match status" value="1"/>
</dbReference>
<dbReference type="EMBL" id="CP001032">
    <property type="protein sequence ID" value="ACB75346.1"/>
    <property type="molecule type" value="Genomic_DNA"/>
</dbReference>
<evidence type="ECO:0000256" key="5">
    <source>
        <dbReference type="ARBA" id="ARBA00022989"/>
    </source>
</evidence>
<evidence type="ECO:0000313" key="11">
    <source>
        <dbReference type="EMBL" id="ACB75346.1"/>
    </source>
</evidence>
<gene>
    <name evidence="11" type="ordered locus">Oter_2063</name>
</gene>
<sequence length="278" mass="30318">MSTVARTSRSVLPGFGLSLGFTLAYLGLIVLIPLSAAFIRTAGMSWSDFVAAVASPRVLASYRLSFGASFAAAAVNAVFGLILAWVLVRYRFPGRRIVDALVDLPFALPTAVAGIALTTIYSPNGWVGQWLEPHGIKVAFTQFGVFVALTFVGLPFVVRTLQPVLEELEPEIEEASASLGANRWQTIVRVLLPELLPALLTGFALSFARALGEYGSVVFISGNMPMKTEIVPLLIITKLEQYDYRGATAIAVVMLIISFLMLLVINLLQKWSRRYHRI</sequence>
<keyword evidence="4 9" id="KW-0812">Transmembrane</keyword>
<feature type="transmembrane region" description="Helical" evidence="9">
    <location>
        <begin position="247"/>
        <end position="268"/>
    </location>
</feature>
<keyword evidence="12" id="KW-1185">Reference proteome</keyword>
<feature type="domain" description="ABC transmembrane type-1" evidence="10">
    <location>
        <begin position="62"/>
        <end position="265"/>
    </location>
</feature>
<name>B1ZMR8_OPITP</name>
<dbReference type="SUPFAM" id="SSF161098">
    <property type="entry name" value="MetI-like"/>
    <property type="match status" value="1"/>
</dbReference>
<comment type="similarity">
    <text evidence="9">Belongs to the binding-protein-dependent transport system permease family. CysTW subfamily.</text>
</comment>
<dbReference type="PANTHER" id="PTHR30406">
    <property type="entry name" value="SULFATE TRANSPORT SYSTEM PERMEASE PROTEIN"/>
    <property type="match status" value="1"/>
</dbReference>
<feature type="transmembrane region" description="Helical" evidence="9">
    <location>
        <begin position="66"/>
        <end position="88"/>
    </location>
</feature>
<dbReference type="OrthoDB" id="9808619at2"/>
<comment type="function">
    <text evidence="8">Part of the ABC transporter complex CysAWTP (TC 3.A.1.6.1) involved in sulfate/thiosulfate import. Probably responsible for the translocation of the substrate across the membrane.</text>
</comment>
<protein>
    <recommendedName>
        <fullName evidence="9">Sulfate transport system permease protein CysT</fullName>
    </recommendedName>
</protein>
<comment type="function">
    <text evidence="9">Part of the ABC transporter complex (TC 3.A.1.6.1) involved in sulfate/thiosulfate import.</text>
</comment>
<evidence type="ECO:0000313" key="12">
    <source>
        <dbReference type="Proteomes" id="UP000007013"/>
    </source>
</evidence>
<dbReference type="STRING" id="452637.Oter_2063"/>
<dbReference type="PROSITE" id="PS50928">
    <property type="entry name" value="ABC_TM1"/>
    <property type="match status" value="1"/>
</dbReference>
<evidence type="ECO:0000256" key="8">
    <source>
        <dbReference type="ARBA" id="ARBA00025323"/>
    </source>
</evidence>
<dbReference type="Gene3D" id="1.10.3720.10">
    <property type="entry name" value="MetI-like"/>
    <property type="match status" value="1"/>
</dbReference>
<evidence type="ECO:0000256" key="1">
    <source>
        <dbReference type="ARBA" id="ARBA00004651"/>
    </source>
</evidence>
<dbReference type="Pfam" id="PF00528">
    <property type="entry name" value="BPD_transp_1"/>
    <property type="match status" value="1"/>
</dbReference>
<comment type="subcellular location">
    <subcellularLocation>
        <location evidence="1">Cell membrane</location>
        <topology evidence="1">Multi-pass membrane protein</topology>
    </subcellularLocation>
</comment>
<keyword evidence="5 9" id="KW-1133">Transmembrane helix</keyword>
<evidence type="ECO:0000256" key="9">
    <source>
        <dbReference type="RuleBase" id="RU366001"/>
    </source>
</evidence>
<proteinExistence type="inferred from homology"/>
<dbReference type="InterPro" id="IPR000515">
    <property type="entry name" value="MetI-like"/>
</dbReference>
<evidence type="ECO:0000256" key="3">
    <source>
        <dbReference type="ARBA" id="ARBA00022448"/>
    </source>
</evidence>
<feature type="transmembrane region" description="Helical" evidence="9">
    <location>
        <begin position="190"/>
        <end position="211"/>
    </location>
</feature>
<dbReference type="RefSeq" id="WP_012374883.1">
    <property type="nucleotide sequence ID" value="NC_010571.1"/>
</dbReference>
<dbReference type="NCBIfam" id="TIGR02139">
    <property type="entry name" value="permease_CysT"/>
    <property type="match status" value="1"/>
</dbReference>
<dbReference type="GO" id="GO:0005886">
    <property type="term" value="C:plasma membrane"/>
    <property type="evidence" value="ECO:0007669"/>
    <property type="project" value="UniProtKB-SubCell"/>
</dbReference>
<feature type="transmembrane region" description="Helical" evidence="9">
    <location>
        <begin position="140"/>
        <end position="158"/>
    </location>
</feature>
<dbReference type="FunFam" id="1.10.3720.10:FF:000004">
    <property type="entry name" value="Sulfate transport system permease protein CysT"/>
    <property type="match status" value="1"/>
</dbReference>
<evidence type="ECO:0000256" key="4">
    <source>
        <dbReference type="ARBA" id="ARBA00022692"/>
    </source>
</evidence>
<dbReference type="GO" id="GO:0015419">
    <property type="term" value="F:ABC-type sulfate transporter activity"/>
    <property type="evidence" value="ECO:0007669"/>
    <property type="project" value="UniProtKB-UniRule"/>
</dbReference>
<accession>B1ZMR8</accession>
<dbReference type="InterPro" id="IPR005667">
    <property type="entry name" value="Sulph_transpt2"/>
</dbReference>
<dbReference type="HOGENOM" id="CLU_016047_14_0_0"/>
<feature type="transmembrane region" description="Helical" evidence="9">
    <location>
        <begin position="12"/>
        <end position="39"/>
    </location>
</feature>
<evidence type="ECO:0000256" key="7">
    <source>
        <dbReference type="ARBA" id="ARBA00023136"/>
    </source>
</evidence>
<dbReference type="eggNOG" id="COG0555">
    <property type="taxonomic scope" value="Bacteria"/>
</dbReference>
<dbReference type="KEGG" id="ote:Oter_2063"/>
<dbReference type="InterPro" id="IPR011865">
    <property type="entry name" value="CysT_permease"/>
</dbReference>
<dbReference type="PANTHER" id="PTHR30406:SF8">
    <property type="entry name" value="SULFATE TRANSPORT SYSTEM PERMEASE PROTEIN CYST"/>
    <property type="match status" value="1"/>
</dbReference>
<keyword evidence="6 9" id="KW-0764">Sulfate transport</keyword>